<keyword evidence="9 11" id="KW-0460">Magnesium</keyword>
<comment type="caution">
    <text evidence="14">The sequence shown here is derived from an EMBL/GenBank/DDBJ whole genome shotgun (WGS) entry which is preliminary data.</text>
</comment>
<feature type="binding site" evidence="11">
    <location>
        <position position="23"/>
    </location>
    <ligand>
        <name>Mg(2+)</name>
        <dbReference type="ChEBI" id="CHEBI:18420"/>
    </ligand>
</feature>
<evidence type="ECO:0000256" key="8">
    <source>
        <dbReference type="ARBA" id="ARBA00022840"/>
    </source>
</evidence>
<comment type="catalytic activity">
    <reaction evidence="11">
        <text>a tRNA precursor + 2 CTP + ATP = a tRNA with a 3' CCA end + 3 diphosphate</text>
        <dbReference type="Rhea" id="RHEA:14433"/>
        <dbReference type="Rhea" id="RHEA-COMP:10465"/>
        <dbReference type="Rhea" id="RHEA-COMP:10468"/>
        <dbReference type="ChEBI" id="CHEBI:30616"/>
        <dbReference type="ChEBI" id="CHEBI:33019"/>
        <dbReference type="ChEBI" id="CHEBI:37563"/>
        <dbReference type="ChEBI" id="CHEBI:74896"/>
        <dbReference type="ChEBI" id="CHEBI:83071"/>
        <dbReference type="EC" id="2.7.7.72"/>
    </reaction>
</comment>
<dbReference type="GO" id="GO:0042245">
    <property type="term" value="P:RNA repair"/>
    <property type="evidence" value="ECO:0007669"/>
    <property type="project" value="UniProtKB-KW"/>
</dbReference>
<feature type="domain" description="tRNA nucleotidyltransferase/poly(A) polymerase RNA and SrmB- binding" evidence="13">
    <location>
        <begin position="149"/>
        <end position="210"/>
    </location>
</feature>
<comment type="miscellaneous">
    <text evidence="11">A single active site specifically recognizes both ATP and CTP and is responsible for their addition.</text>
</comment>
<dbReference type="PANTHER" id="PTHR47545:SF1">
    <property type="entry name" value="MULTIFUNCTIONAL CCA PROTEIN"/>
    <property type="match status" value="1"/>
</dbReference>
<dbReference type="Gene3D" id="1.10.3090.10">
    <property type="entry name" value="cca-adding enzyme, domain 2"/>
    <property type="match status" value="1"/>
</dbReference>
<dbReference type="CDD" id="cd05398">
    <property type="entry name" value="NT_ClassII-CCAase"/>
    <property type="match status" value="1"/>
</dbReference>
<feature type="binding site" evidence="11">
    <location>
        <position position="8"/>
    </location>
    <ligand>
        <name>ATP</name>
        <dbReference type="ChEBI" id="CHEBI:30616"/>
    </ligand>
</feature>
<dbReference type="SUPFAM" id="SSF81891">
    <property type="entry name" value="Poly A polymerase C-terminal region-like"/>
    <property type="match status" value="1"/>
</dbReference>
<comment type="catalytic activity">
    <reaction evidence="11">
        <text>a tRNA with a 3' CCA end + 2 CTP + ATP = a tRNA with a 3' CCACCA end + 3 diphosphate</text>
        <dbReference type="Rhea" id="RHEA:76235"/>
        <dbReference type="Rhea" id="RHEA-COMP:10468"/>
        <dbReference type="Rhea" id="RHEA-COMP:18655"/>
        <dbReference type="ChEBI" id="CHEBI:30616"/>
        <dbReference type="ChEBI" id="CHEBI:33019"/>
        <dbReference type="ChEBI" id="CHEBI:37563"/>
        <dbReference type="ChEBI" id="CHEBI:83071"/>
        <dbReference type="ChEBI" id="CHEBI:195187"/>
    </reaction>
</comment>
<evidence type="ECO:0000256" key="3">
    <source>
        <dbReference type="ARBA" id="ARBA00022694"/>
    </source>
</evidence>
<dbReference type="GO" id="GO:0001680">
    <property type="term" value="P:tRNA 3'-terminal CCA addition"/>
    <property type="evidence" value="ECO:0007669"/>
    <property type="project" value="UniProtKB-UniRule"/>
</dbReference>
<keyword evidence="10 11" id="KW-0694">RNA-binding</keyword>
<dbReference type="SUPFAM" id="SSF81301">
    <property type="entry name" value="Nucleotidyltransferase"/>
    <property type="match status" value="1"/>
</dbReference>
<protein>
    <recommendedName>
        <fullName evidence="11">CCA-adding enzyme</fullName>
        <ecNumber evidence="11">2.7.7.72</ecNumber>
    </recommendedName>
    <alternativeName>
        <fullName evidence="11">CCA tRNA nucleotidyltransferase</fullName>
    </alternativeName>
    <alternativeName>
        <fullName evidence="11">tRNA CCA-pyrophosphorylase</fullName>
    </alternativeName>
    <alternativeName>
        <fullName evidence="11">tRNA adenylyl-/cytidylyl- transferase</fullName>
    </alternativeName>
    <alternativeName>
        <fullName evidence="11">tRNA nucleotidyltransferase</fullName>
    </alternativeName>
    <alternativeName>
        <fullName evidence="11">tRNA-NT</fullName>
    </alternativeName>
</protein>
<dbReference type="GO" id="GO:0005524">
    <property type="term" value="F:ATP binding"/>
    <property type="evidence" value="ECO:0007669"/>
    <property type="project" value="UniProtKB-UniRule"/>
</dbReference>
<dbReference type="GO" id="GO:0000287">
    <property type="term" value="F:magnesium ion binding"/>
    <property type="evidence" value="ECO:0007669"/>
    <property type="project" value="UniProtKB-UniRule"/>
</dbReference>
<organism evidence="14 15">
    <name type="scientific">Aquicella lusitana</name>
    <dbReference type="NCBI Taxonomy" id="254246"/>
    <lineage>
        <taxon>Bacteria</taxon>
        <taxon>Pseudomonadati</taxon>
        <taxon>Pseudomonadota</taxon>
        <taxon>Gammaproteobacteria</taxon>
        <taxon>Legionellales</taxon>
        <taxon>Coxiellaceae</taxon>
        <taxon>Aquicella</taxon>
    </lineage>
</organism>
<keyword evidence="6 11" id="KW-0547">Nucleotide-binding</keyword>
<dbReference type="Pfam" id="PF01743">
    <property type="entry name" value="PolyA_pol"/>
    <property type="match status" value="1"/>
</dbReference>
<dbReference type="AlphaFoldDB" id="A0A370G5W2"/>
<evidence type="ECO:0000259" key="13">
    <source>
        <dbReference type="Pfam" id="PF12627"/>
    </source>
</evidence>
<dbReference type="InterPro" id="IPR002646">
    <property type="entry name" value="PolA_pol_head_dom"/>
</dbReference>
<feature type="binding site" evidence="11">
    <location>
        <position position="91"/>
    </location>
    <ligand>
        <name>CTP</name>
        <dbReference type="ChEBI" id="CHEBI:37563"/>
    </ligand>
</feature>
<evidence type="ECO:0000256" key="9">
    <source>
        <dbReference type="ARBA" id="ARBA00022842"/>
    </source>
</evidence>
<keyword evidence="15" id="KW-1185">Reference proteome</keyword>
<dbReference type="InterPro" id="IPR043519">
    <property type="entry name" value="NT_sf"/>
</dbReference>
<keyword evidence="5 11" id="KW-0479">Metal-binding</keyword>
<evidence type="ECO:0000313" key="15">
    <source>
        <dbReference type="Proteomes" id="UP000254720"/>
    </source>
</evidence>
<feature type="domain" description="Poly A polymerase head" evidence="12">
    <location>
        <begin position="3"/>
        <end position="122"/>
    </location>
</feature>
<evidence type="ECO:0000256" key="11">
    <source>
        <dbReference type="HAMAP-Rule" id="MF_01262"/>
    </source>
</evidence>
<keyword evidence="7 11" id="KW-0692">RNA repair</keyword>
<evidence type="ECO:0000256" key="6">
    <source>
        <dbReference type="ARBA" id="ARBA00022741"/>
    </source>
</evidence>
<feature type="binding site" evidence="11">
    <location>
        <position position="137"/>
    </location>
    <ligand>
        <name>ATP</name>
        <dbReference type="ChEBI" id="CHEBI:30616"/>
    </ligand>
</feature>
<dbReference type="RefSeq" id="WP_114835233.1">
    <property type="nucleotide sequence ID" value="NZ_LR699114.1"/>
</dbReference>
<feature type="binding site" evidence="11">
    <location>
        <position position="140"/>
    </location>
    <ligand>
        <name>ATP</name>
        <dbReference type="ChEBI" id="CHEBI:30616"/>
    </ligand>
</feature>
<dbReference type="GO" id="GO:0160016">
    <property type="term" value="F:CCACCA tRNA nucleotidyltransferase activity"/>
    <property type="evidence" value="ECO:0007669"/>
    <property type="project" value="RHEA"/>
</dbReference>
<dbReference type="InterPro" id="IPR012006">
    <property type="entry name" value="CCA_bact"/>
</dbReference>
<dbReference type="Gene3D" id="3.30.460.10">
    <property type="entry name" value="Beta Polymerase, domain 2"/>
    <property type="match status" value="1"/>
</dbReference>
<evidence type="ECO:0000256" key="1">
    <source>
        <dbReference type="ARBA" id="ARBA00001946"/>
    </source>
</evidence>
<feature type="binding site" evidence="11">
    <location>
        <position position="11"/>
    </location>
    <ligand>
        <name>ATP</name>
        <dbReference type="ChEBI" id="CHEBI:30616"/>
    </ligand>
</feature>
<evidence type="ECO:0000259" key="12">
    <source>
        <dbReference type="Pfam" id="PF01743"/>
    </source>
</evidence>
<dbReference type="OrthoDB" id="9805698at2"/>
<feature type="binding site" evidence="11">
    <location>
        <position position="21"/>
    </location>
    <ligand>
        <name>Mg(2+)</name>
        <dbReference type="ChEBI" id="CHEBI:18420"/>
    </ligand>
</feature>
<dbReference type="Proteomes" id="UP000254720">
    <property type="component" value="Unassembled WGS sequence"/>
</dbReference>
<keyword evidence="2 11" id="KW-0808">Transferase</keyword>
<feature type="binding site" evidence="11">
    <location>
        <position position="11"/>
    </location>
    <ligand>
        <name>CTP</name>
        <dbReference type="ChEBI" id="CHEBI:37563"/>
    </ligand>
</feature>
<comment type="function">
    <text evidence="11">Catalyzes the addition and repair of the essential 3'-terminal CCA sequence in tRNAs without using a nucleic acid template. Adds these three nucleotides in the order of C, C, and A to the tRNA nucleotide-73, using CTP and ATP as substrates and producing inorganic pyrophosphate. tRNA 3'-terminal CCA addition is required both for tRNA processing and repair. Also involved in tRNA surveillance by mediating tandem CCA addition to generate a CCACCA at the 3' terminus of unstable tRNAs. While stable tRNAs receive only 3'-terminal CCA, unstable tRNAs are marked with CCACCA and rapidly degraded.</text>
</comment>
<dbReference type="EMBL" id="QQAX01000027">
    <property type="protein sequence ID" value="RDI39208.1"/>
    <property type="molecule type" value="Genomic_DNA"/>
</dbReference>
<evidence type="ECO:0000256" key="10">
    <source>
        <dbReference type="ARBA" id="ARBA00022884"/>
    </source>
</evidence>
<dbReference type="PANTHER" id="PTHR47545">
    <property type="entry name" value="MULTIFUNCTIONAL CCA PROTEIN"/>
    <property type="match status" value="1"/>
</dbReference>
<evidence type="ECO:0000313" key="14">
    <source>
        <dbReference type="EMBL" id="RDI39208.1"/>
    </source>
</evidence>
<dbReference type="GO" id="GO:0000049">
    <property type="term" value="F:tRNA binding"/>
    <property type="evidence" value="ECO:0007669"/>
    <property type="project" value="UniProtKB-UniRule"/>
</dbReference>
<dbReference type="GO" id="GO:0004810">
    <property type="term" value="F:CCA tRNA nucleotidyltransferase activity"/>
    <property type="evidence" value="ECO:0007669"/>
    <property type="project" value="UniProtKB-UniRule"/>
</dbReference>
<dbReference type="Pfam" id="PF12627">
    <property type="entry name" value="PolyA_pol_RNAbd"/>
    <property type="match status" value="1"/>
</dbReference>
<dbReference type="PIRSF" id="PIRSF000813">
    <property type="entry name" value="CCA_bact"/>
    <property type="match status" value="1"/>
</dbReference>
<dbReference type="NCBIfam" id="NF008137">
    <property type="entry name" value="PRK10885.1"/>
    <property type="match status" value="1"/>
</dbReference>
<sequence>MKIYLVGGAVRDKLLGLPVKERDWVVVGATVKDMLDRGYRQVGKEFPVFLHPKTGEEYALARMERKVRPGYQGFNFDTSPHVTLEDDLIRRDLTINAMAETAQGELIDPYHGKADLEKKILRHVSPAFAEDPVRILRVGRLLARYAHLGFHVAAETMELMRNMVASGEVNALVAERVWKELERALGEKNPEKFFDVLAECGALPVLFPHLLKEGAGMKGLAMTHSIDIHLDSMMMPVAKPEENIDEKVQTNTLLRTAIAEIRFAILLHALPEDGNEKLETKKIISHLCNRYRVPNSFRELALLTAQHHEKALHAQTLSADELLQLLSSLDIFRREDRFKKFLFACFYIAKARGETFDPMWLLACAQIAKSIDVQALIAQGFEGNTLALELKRKRSEKIEQWLKTHQQLSS</sequence>
<feature type="binding site" evidence="11">
    <location>
        <position position="140"/>
    </location>
    <ligand>
        <name>CTP</name>
        <dbReference type="ChEBI" id="CHEBI:37563"/>
    </ligand>
</feature>
<proteinExistence type="inferred from homology"/>
<comment type="similarity">
    <text evidence="11">Belongs to the tRNA nucleotidyltransferase/poly(A) polymerase family. Bacterial CCA-adding enzyme type 2 subfamily.</text>
</comment>
<dbReference type="InterPro" id="IPR032828">
    <property type="entry name" value="PolyA_RNA-bd"/>
</dbReference>
<reference evidence="14 15" key="1">
    <citation type="submission" date="2018-07" db="EMBL/GenBank/DDBJ databases">
        <title>Genomic Encyclopedia of Type Strains, Phase IV (KMG-IV): sequencing the most valuable type-strain genomes for metagenomic binning, comparative biology and taxonomic classification.</title>
        <authorList>
            <person name="Goeker M."/>
        </authorList>
    </citation>
    <scope>NUCLEOTIDE SEQUENCE [LARGE SCALE GENOMIC DNA]</scope>
    <source>
        <strain evidence="14 15">DSM 16500</strain>
    </source>
</reference>
<accession>A0A370G5W2</accession>
<feature type="binding site" evidence="11">
    <location>
        <position position="91"/>
    </location>
    <ligand>
        <name>ATP</name>
        <dbReference type="ChEBI" id="CHEBI:30616"/>
    </ligand>
</feature>
<name>A0A370G5W2_9COXI</name>
<keyword evidence="8 11" id="KW-0067">ATP-binding</keyword>
<gene>
    <name evidence="11" type="primary">cca</name>
    <name evidence="14" type="ORF">C8D86_12713</name>
</gene>
<keyword evidence="4 11" id="KW-0548">Nucleotidyltransferase</keyword>
<dbReference type="InterPro" id="IPR050124">
    <property type="entry name" value="tRNA_CCA-adding_enzyme"/>
</dbReference>
<feature type="binding site" evidence="11">
    <location>
        <position position="8"/>
    </location>
    <ligand>
        <name>CTP</name>
        <dbReference type="ChEBI" id="CHEBI:37563"/>
    </ligand>
</feature>
<feature type="binding site" evidence="11">
    <location>
        <position position="137"/>
    </location>
    <ligand>
        <name>CTP</name>
        <dbReference type="ChEBI" id="CHEBI:37563"/>
    </ligand>
</feature>
<evidence type="ECO:0000256" key="5">
    <source>
        <dbReference type="ARBA" id="ARBA00022723"/>
    </source>
</evidence>
<dbReference type="EC" id="2.7.7.72" evidence="11"/>
<dbReference type="HAMAP" id="MF_01262">
    <property type="entry name" value="CCA_bact_type2"/>
    <property type="match status" value="1"/>
</dbReference>
<keyword evidence="3 11" id="KW-0819">tRNA processing</keyword>
<evidence type="ECO:0000256" key="4">
    <source>
        <dbReference type="ARBA" id="ARBA00022695"/>
    </source>
</evidence>
<evidence type="ECO:0000256" key="2">
    <source>
        <dbReference type="ARBA" id="ARBA00022679"/>
    </source>
</evidence>
<evidence type="ECO:0000256" key="7">
    <source>
        <dbReference type="ARBA" id="ARBA00022800"/>
    </source>
</evidence>
<comment type="cofactor">
    <cofactor evidence="1 11">
        <name>Mg(2+)</name>
        <dbReference type="ChEBI" id="CHEBI:18420"/>
    </cofactor>
</comment>